<dbReference type="AlphaFoldDB" id="A0A199P1T4"/>
<proteinExistence type="predicted"/>
<protein>
    <submittedName>
        <fullName evidence="1">Uncharacterized protein</fullName>
    </submittedName>
</protein>
<dbReference type="EMBL" id="LWSU01000217">
    <property type="protein sequence ID" value="OAX54853.1"/>
    <property type="molecule type" value="Genomic_DNA"/>
</dbReference>
<gene>
    <name evidence="1" type="ORF">A6R73_18075</name>
</gene>
<name>A0A199P1T4_9XANT</name>
<evidence type="ECO:0000313" key="2">
    <source>
        <dbReference type="Proteomes" id="UP000093858"/>
    </source>
</evidence>
<comment type="caution">
    <text evidence="1">The sequence shown here is derived from an EMBL/GenBank/DDBJ whole genome shotgun (WGS) entry which is preliminary data.</text>
</comment>
<dbReference type="RefSeq" id="WP_064539747.1">
    <property type="nucleotide sequence ID" value="NZ_LWSU01000217.1"/>
</dbReference>
<reference evidence="1 2" key="1">
    <citation type="submission" date="2016-04" db="EMBL/GenBank/DDBJ databases">
        <title>Xanthomonas translucens phylogeny.</title>
        <authorList>
            <person name="Langlois P."/>
        </authorList>
    </citation>
    <scope>NUCLEOTIDE SEQUENCE [LARGE SCALE GENOMIC DNA]</scope>
    <source>
        <strain evidence="1 2">B99</strain>
    </source>
</reference>
<organism evidence="1 2">
    <name type="scientific">Xanthomonas graminis pv. poae</name>
    <dbReference type="NCBI Taxonomy" id="227946"/>
    <lineage>
        <taxon>Bacteria</taxon>
        <taxon>Pseudomonadati</taxon>
        <taxon>Pseudomonadota</taxon>
        <taxon>Gammaproteobacteria</taxon>
        <taxon>Lysobacterales</taxon>
        <taxon>Lysobacteraceae</taxon>
        <taxon>Xanthomonas</taxon>
        <taxon>Xanthomonas translucens group</taxon>
        <taxon>Xanthomonas graminis</taxon>
    </lineage>
</organism>
<dbReference type="Proteomes" id="UP000093858">
    <property type="component" value="Unassembled WGS sequence"/>
</dbReference>
<accession>A0A199P1T4</accession>
<evidence type="ECO:0000313" key="1">
    <source>
        <dbReference type="EMBL" id="OAX54853.1"/>
    </source>
</evidence>
<sequence>MAFRAVKPRLRQHRRWTVLGIPVWKDGALVGYTRGDATYDLVWKDAARTLTIGPRRGGFPGTIRQRELVLVHGDTHGGMEPAPVTRWISHAGTAAAIRF</sequence>